<reference evidence="3" key="2">
    <citation type="submission" date="2015-01" db="EMBL/GenBank/DDBJ databases">
        <title>Evolutionary Origins and Diversification of the Mycorrhizal Mutualists.</title>
        <authorList>
            <consortium name="DOE Joint Genome Institute"/>
            <consortium name="Mycorrhizal Genomics Consortium"/>
            <person name="Kohler A."/>
            <person name="Kuo A."/>
            <person name="Nagy L.G."/>
            <person name="Floudas D."/>
            <person name="Copeland A."/>
            <person name="Barry K.W."/>
            <person name="Cichocki N."/>
            <person name="Veneault-Fourrey C."/>
            <person name="LaButti K."/>
            <person name="Lindquist E.A."/>
            <person name="Lipzen A."/>
            <person name="Lundell T."/>
            <person name="Morin E."/>
            <person name="Murat C."/>
            <person name="Riley R."/>
            <person name="Ohm R."/>
            <person name="Sun H."/>
            <person name="Tunlid A."/>
            <person name="Henrissat B."/>
            <person name="Grigoriev I.V."/>
            <person name="Hibbett D.S."/>
            <person name="Martin F."/>
        </authorList>
    </citation>
    <scope>NUCLEOTIDE SEQUENCE [LARGE SCALE GENOMIC DNA]</scope>
    <source>
        <strain evidence="3">Ve08.2h10</strain>
    </source>
</reference>
<dbReference type="AlphaFoldDB" id="A0A0D0E2G9"/>
<evidence type="ECO:0000313" key="3">
    <source>
        <dbReference type="Proteomes" id="UP000054538"/>
    </source>
</evidence>
<gene>
    <name evidence="2" type="ORF">PAXRUDRAFT_655398</name>
</gene>
<reference evidence="2 3" key="1">
    <citation type="submission" date="2014-04" db="EMBL/GenBank/DDBJ databases">
        <authorList>
            <consortium name="DOE Joint Genome Institute"/>
            <person name="Kuo A."/>
            <person name="Kohler A."/>
            <person name="Jargeat P."/>
            <person name="Nagy L.G."/>
            <person name="Floudas D."/>
            <person name="Copeland A."/>
            <person name="Barry K.W."/>
            <person name="Cichocki N."/>
            <person name="Veneault-Fourrey C."/>
            <person name="LaButti K."/>
            <person name="Lindquist E.A."/>
            <person name="Lipzen A."/>
            <person name="Lundell T."/>
            <person name="Morin E."/>
            <person name="Murat C."/>
            <person name="Sun H."/>
            <person name="Tunlid A."/>
            <person name="Henrissat B."/>
            <person name="Grigoriev I.V."/>
            <person name="Hibbett D.S."/>
            <person name="Martin F."/>
            <person name="Nordberg H.P."/>
            <person name="Cantor M.N."/>
            <person name="Hua S.X."/>
        </authorList>
    </citation>
    <scope>NUCLEOTIDE SEQUENCE [LARGE SCALE GENOMIC DNA]</scope>
    <source>
        <strain evidence="2 3">Ve08.2h10</strain>
    </source>
</reference>
<name>A0A0D0E2G9_9AGAM</name>
<evidence type="ECO:0000256" key="1">
    <source>
        <dbReference type="SAM" id="MobiDB-lite"/>
    </source>
</evidence>
<proteinExistence type="predicted"/>
<feature type="region of interest" description="Disordered" evidence="1">
    <location>
        <begin position="131"/>
        <end position="166"/>
    </location>
</feature>
<feature type="compositionally biased region" description="Low complexity" evidence="1">
    <location>
        <begin position="131"/>
        <end position="143"/>
    </location>
</feature>
<organism evidence="2 3">
    <name type="scientific">Paxillus rubicundulus Ve08.2h10</name>
    <dbReference type="NCBI Taxonomy" id="930991"/>
    <lineage>
        <taxon>Eukaryota</taxon>
        <taxon>Fungi</taxon>
        <taxon>Dikarya</taxon>
        <taxon>Basidiomycota</taxon>
        <taxon>Agaricomycotina</taxon>
        <taxon>Agaricomycetes</taxon>
        <taxon>Agaricomycetidae</taxon>
        <taxon>Boletales</taxon>
        <taxon>Paxilineae</taxon>
        <taxon>Paxillaceae</taxon>
        <taxon>Paxillus</taxon>
    </lineage>
</organism>
<sequence>MLTTVHTFIRDNRGAYPRRLFLITSMITSLHRSSSRLLLSSQMAALPSFIELMASLGLDGEPKPSPSCISTTRSRSASCSSVSSIASSNQGCTPTSPSFDASSESFSRDLDVDRRHGSGRLRTVRYSPYISASSTSPRLSSSPSRHRPLSLQFSKNTRELHASTPISSYVRRKTPQNSPTAATFSHRIHAERPETITLPSLLSAPTLH</sequence>
<protein>
    <submittedName>
        <fullName evidence="2">Uncharacterized protein</fullName>
    </submittedName>
</protein>
<accession>A0A0D0E2G9</accession>
<feature type="compositionally biased region" description="Basic and acidic residues" evidence="1">
    <location>
        <begin position="106"/>
        <end position="116"/>
    </location>
</feature>
<dbReference type="STRING" id="930991.A0A0D0E2G9"/>
<dbReference type="OrthoDB" id="3233824at2759"/>
<keyword evidence="3" id="KW-1185">Reference proteome</keyword>
<dbReference type="Proteomes" id="UP000054538">
    <property type="component" value="Unassembled WGS sequence"/>
</dbReference>
<dbReference type="HOGENOM" id="CLU_114632_0_0_1"/>
<feature type="region of interest" description="Disordered" evidence="1">
    <location>
        <begin position="85"/>
        <end position="118"/>
    </location>
</feature>
<dbReference type="EMBL" id="KN825442">
    <property type="protein sequence ID" value="KIK90990.1"/>
    <property type="molecule type" value="Genomic_DNA"/>
</dbReference>
<dbReference type="InParanoid" id="A0A0D0E2G9"/>
<evidence type="ECO:0000313" key="2">
    <source>
        <dbReference type="EMBL" id="KIK90990.1"/>
    </source>
</evidence>
<feature type="compositionally biased region" description="Low complexity" evidence="1">
    <location>
        <begin position="96"/>
        <end position="105"/>
    </location>
</feature>